<name>A0A376KIG7_ECOLX</name>
<dbReference type="Pfam" id="PF03865">
    <property type="entry name" value="ShlB"/>
    <property type="match status" value="1"/>
</dbReference>
<evidence type="ECO:0000259" key="1">
    <source>
        <dbReference type="Pfam" id="PF03865"/>
    </source>
</evidence>
<evidence type="ECO:0000313" key="3">
    <source>
        <dbReference type="Proteomes" id="UP000255460"/>
    </source>
</evidence>
<gene>
    <name evidence="2" type="ORF">NCTC10418_00109</name>
</gene>
<dbReference type="InterPro" id="IPR005565">
    <property type="entry name" value="Hemolysn_activator_HlyB_C"/>
</dbReference>
<sequence>MIQAPAAQGRYLGGITFSLDNPFSLSDLLYVSATRNFPHYGVRAVKTTRPITLCLSATGSFPSPPVITITIRRWLVAVEDYQYSGESQNLGMQLSRVLQS</sequence>
<accession>A0A376KIG7</accession>
<dbReference type="EMBL" id="UFZQ01000001">
    <property type="protein sequence ID" value="STE82488.1"/>
    <property type="molecule type" value="Genomic_DNA"/>
</dbReference>
<feature type="domain" description="Haemolysin activator HlyB C-terminal" evidence="1">
    <location>
        <begin position="7"/>
        <end position="39"/>
    </location>
</feature>
<dbReference type="Proteomes" id="UP000255460">
    <property type="component" value="Unassembled WGS sequence"/>
</dbReference>
<reference evidence="2 3" key="1">
    <citation type="submission" date="2018-06" db="EMBL/GenBank/DDBJ databases">
        <authorList>
            <consortium name="Pathogen Informatics"/>
            <person name="Doyle S."/>
        </authorList>
    </citation>
    <scope>NUCLEOTIDE SEQUENCE [LARGE SCALE GENOMIC DNA]</scope>
    <source>
        <strain evidence="2 3">NCTC10418</strain>
    </source>
</reference>
<organism evidence="2 3">
    <name type="scientific">Escherichia coli</name>
    <dbReference type="NCBI Taxonomy" id="562"/>
    <lineage>
        <taxon>Bacteria</taxon>
        <taxon>Pseudomonadati</taxon>
        <taxon>Pseudomonadota</taxon>
        <taxon>Gammaproteobacteria</taxon>
        <taxon>Enterobacterales</taxon>
        <taxon>Enterobacteriaceae</taxon>
        <taxon>Escherichia</taxon>
    </lineage>
</organism>
<proteinExistence type="predicted"/>
<evidence type="ECO:0000313" key="2">
    <source>
        <dbReference type="EMBL" id="STE82488.1"/>
    </source>
</evidence>
<protein>
    <submittedName>
        <fullName evidence="2">Putative hemolysin secretion/activation protein</fullName>
    </submittedName>
</protein>
<dbReference type="AlphaFoldDB" id="A0A376KIG7"/>